<dbReference type="InterPro" id="IPR045851">
    <property type="entry name" value="AMP-bd_C_sf"/>
</dbReference>
<dbReference type="RefSeq" id="WP_308718084.1">
    <property type="nucleotide sequence ID" value="NZ_JAVHUY010000063.1"/>
</dbReference>
<dbReference type="SUPFAM" id="SSF56801">
    <property type="entry name" value="Acetyl-CoA synthetase-like"/>
    <property type="match status" value="1"/>
</dbReference>
<evidence type="ECO:0000259" key="6">
    <source>
        <dbReference type="Pfam" id="PF13193"/>
    </source>
</evidence>
<evidence type="ECO:0000259" key="7">
    <source>
        <dbReference type="Pfam" id="PF16177"/>
    </source>
</evidence>
<name>A0ABU0ZV28_9ACTN</name>
<dbReference type="InterPro" id="IPR032387">
    <property type="entry name" value="ACAS_N"/>
</dbReference>
<dbReference type="Gene3D" id="3.40.50.12780">
    <property type="entry name" value="N-terminal domain of ligase-like"/>
    <property type="match status" value="1"/>
</dbReference>
<protein>
    <submittedName>
        <fullName evidence="8">Acetoacetate--CoA ligase</fullName>
        <ecNumber evidence="8">6.2.1.16</ecNumber>
    </submittedName>
</protein>
<evidence type="ECO:0000256" key="1">
    <source>
        <dbReference type="ARBA" id="ARBA00006432"/>
    </source>
</evidence>
<reference evidence="8 9" key="1">
    <citation type="submission" date="2023-08" db="EMBL/GenBank/DDBJ databases">
        <title>Phytohabitans sansha sp. nov., isolated from marine sediment.</title>
        <authorList>
            <person name="Zhao Y."/>
            <person name="Yi K."/>
        </authorList>
    </citation>
    <scope>NUCLEOTIDE SEQUENCE [LARGE SCALE GENOMIC DNA]</scope>
    <source>
        <strain evidence="8 9">ZYX-F-186</strain>
    </source>
</reference>
<accession>A0ABU0ZV28</accession>
<keyword evidence="3" id="KW-0547">Nucleotide-binding</keyword>
<comment type="caution">
    <text evidence="8">The sequence shown here is derived from an EMBL/GenBank/DDBJ whole genome shotgun (WGS) entry which is preliminary data.</text>
</comment>
<evidence type="ECO:0000256" key="2">
    <source>
        <dbReference type="ARBA" id="ARBA00022598"/>
    </source>
</evidence>
<gene>
    <name evidence="8" type="ORF">RB614_40755</name>
</gene>
<dbReference type="PANTHER" id="PTHR42921:SF1">
    <property type="entry name" value="ACETOACETYL-COA SYNTHETASE"/>
    <property type="match status" value="1"/>
</dbReference>
<dbReference type="GO" id="GO:0030729">
    <property type="term" value="F:acetoacetate-CoA ligase activity"/>
    <property type="evidence" value="ECO:0007669"/>
    <property type="project" value="UniProtKB-EC"/>
</dbReference>
<organism evidence="8 9">
    <name type="scientific">Phytohabitans maris</name>
    <dbReference type="NCBI Taxonomy" id="3071409"/>
    <lineage>
        <taxon>Bacteria</taxon>
        <taxon>Bacillati</taxon>
        <taxon>Actinomycetota</taxon>
        <taxon>Actinomycetes</taxon>
        <taxon>Micromonosporales</taxon>
        <taxon>Micromonosporaceae</taxon>
    </lineage>
</organism>
<dbReference type="InterPro" id="IPR042099">
    <property type="entry name" value="ANL_N_sf"/>
</dbReference>
<dbReference type="Gene3D" id="3.30.300.30">
    <property type="match status" value="1"/>
</dbReference>
<dbReference type="InterPro" id="IPR005914">
    <property type="entry name" value="Acac_CoA_synth"/>
</dbReference>
<evidence type="ECO:0000313" key="9">
    <source>
        <dbReference type="Proteomes" id="UP001230908"/>
    </source>
</evidence>
<keyword evidence="4" id="KW-0067">ATP-binding</keyword>
<dbReference type="Pfam" id="PF16177">
    <property type="entry name" value="ACAS_N"/>
    <property type="match status" value="1"/>
</dbReference>
<keyword evidence="2 8" id="KW-0436">Ligase</keyword>
<evidence type="ECO:0000259" key="5">
    <source>
        <dbReference type="Pfam" id="PF00501"/>
    </source>
</evidence>
<proteinExistence type="inferred from homology"/>
<feature type="domain" description="AMP-dependent synthetase/ligase" evidence="5">
    <location>
        <begin position="104"/>
        <end position="470"/>
    </location>
</feature>
<keyword evidence="9" id="KW-1185">Reference proteome</keyword>
<feature type="domain" description="AMP-binding enzyme C-terminal" evidence="6">
    <location>
        <begin position="537"/>
        <end position="612"/>
    </location>
</feature>
<dbReference type="Proteomes" id="UP001230908">
    <property type="component" value="Unassembled WGS sequence"/>
</dbReference>
<dbReference type="Pfam" id="PF13193">
    <property type="entry name" value="AMP-binding_C"/>
    <property type="match status" value="1"/>
</dbReference>
<dbReference type="PROSITE" id="PS00455">
    <property type="entry name" value="AMP_BINDING"/>
    <property type="match status" value="1"/>
</dbReference>
<dbReference type="NCBIfam" id="NF002937">
    <property type="entry name" value="PRK03584.1"/>
    <property type="match status" value="1"/>
</dbReference>
<comment type="similarity">
    <text evidence="1">Belongs to the ATP-dependent AMP-binding enzyme family.</text>
</comment>
<dbReference type="EC" id="6.2.1.16" evidence="8"/>
<evidence type="ECO:0000256" key="3">
    <source>
        <dbReference type="ARBA" id="ARBA00022741"/>
    </source>
</evidence>
<dbReference type="InterPro" id="IPR025110">
    <property type="entry name" value="AMP-bd_C"/>
</dbReference>
<evidence type="ECO:0000256" key="4">
    <source>
        <dbReference type="ARBA" id="ARBA00022840"/>
    </source>
</evidence>
<dbReference type="NCBIfam" id="TIGR01217">
    <property type="entry name" value="ac_ac_CoA_syn"/>
    <property type="match status" value="1"/>
</dbReference>
<sequence length="656" mass="70434">MEQLEPIWVPPDELVASANVTRFAERVSKSTGLVMDDYHALWQWSVADLDGFWQAVWEHFGLTAFGTAERALADDRMPGASWFPGVRLNFAEYLLGREVPGGDDAVAIVDAAENRPPVEITRGELRRGVAALAQALRGMGIQPGDVVAGYLPNIPQAVTAMLAAAAIGAIWSSVGQDYAPAAAVNRFGQLRPRVLIAADGYVFAGRVHRRTGAVREIRAGLPTVERVVMISRLDGADLDGDWLRWDGIPQPDGPLAYARVPFDHPLWVLFSSGTTGRPKGIVHGHGGILVETVKQMSLHWNLSGGDRVFWFTSPSWVMWNLQLSTLAVGAGVVCYDGSPTSPDPGRLWDLVAATGATFFGASPGYLQATANHGLAPAAAFDLAALRAMGSTGSPLPPALHRWAYERVGPLPLWSMSGGTDIAGAFLGGVPTVPIWPGQLSVRCLGVAAQAWTEEGAPVVDRVGELVVTRPMPSMPVAFWDDRTGERYREAYFSTFPGTWRHGDWISITPWGSCVVHGRSDSTLNRNGVRIGSAEIYAVVEAIDGVDEALVAGVELADGGYWMPLFVALSPGRELTDELRATVNDAVRTQASPRHVPDEIIQVSGIPHTRTGKKLEIPVKRLLQGAAVADVATPDAVDDPELLAQYAALARRGGARR</sequence>
<feature type="domain" description="Acetyl-coenzyme A synthetase N-terminal" evidence="7">
    <location>
        <begin position="38"/>
        <end position="91"/>
    </location>
</feature>
<dbReference type="EMBL" id="JAVHUY010000063">
    <property type="protein sequence ID" value="MDQ7910842.1"/>
    <property type="molecule type" value="Genomic_DNA"/>
</dbReference>
<dbReference type="InterPro" id="IPR000873">
    <property type="entry name" value="AMP-dep_synth/lig_dom"/>
</dbReference>
<dbReference type="PANTHER" id="PTHR42921">
    <property type="entry name" value="ACETOACETYL-COA SYNTHETASE"/>
    <property type="match status" value="1"/>
</dbReference>
<dbReference type="InterPro" id="IPR020845">
    <property type="entry name" value="AMP-binding_CS"/>
</dbReference>
<evidence type="ECO:0000313" key="8">
    <source>
        <dbReference type="EMBL" id="MDQ7910842.1"/>
    </source>
</evidence>
<dbReference type="Pfam" id="PF00501">
    <property type="entry name" value="AMP-binding"/>
    <property type="match status" value="1"/>
</dbReference>